<dbReference type="OrthoDB" id="9768666at2"/>
<evidence type="ECO:0000256" key="13">
    <source>
        <dbReference type="ARBA" id="ARBA00023002"/>
    </source>
</evidence>
<comment type="subunit">
    <text evidence="19">Homodimer which associates with NirD.</text>
</comment>
<keyword evidence="14 21" id="KW-0408">Iron</keyword>
<dbReference type="InterPro" id="IPR036136">
    <property type="entry name" value="Nit/Sulf_reduc_fer-like_dom_sf"/>
</dbReference>
<dbReference type="UniPathway" id="UPA00653"/>
<dbReference type="PROSITE" id="PS00365">
    <property type="entry name" value="NIR_SIR"/>
    <property type="match status" value="1"/>
</dbReference>
<keyword evidence="13 27" id="KW-0560">Oxidoreductase</keyword>
<evidence type="ECO:0000256" key="2">
    <source>
        <dbReference type="ARBA" id="ARBA00003247"/>
    </source>
</evidence>
<dbReference type="InterPro" id="IPR016156">
    <property type="entry name" value="FAD/NAD-linked_Rdtase_dimer_sf"/>
</dbReference>
<dbReference type="Gene3D" id="3.50.50.60">
    <property type="entry name" value="FAD/NAD(P)-binding domain"/>
    <property type="match status" value="2"/>
</dbReference>
<dbReference type="InterPro" id="IPR045854">
    <property type="entry name" value="NO2/SO3_Rdtase_4Fe4S_sf"/>
</dbReference>
<dbReference type="SUPFAM" id="SSF56014">
    <property type="entry name" value="Nitrite and sulphite reductase 4Fe-4S domain-like"/>
    <property type="match status" value="1"/>
</dbReference>
<evidence type="ECO:0000259" key="25">
    <source>
        <dbReference type="Pfam" id="PF07992"/>
    </source>
</evidence>
<feature type="domain" description="NADH-rubredoxin oxidoreductase C-terminal" evidence="26">
    <location>
        <begin position="321"/>
        <end position="385"/>
    </location>
</feature>
<evidence type="ECO:0000256" key="17">
    <source>
        <dbReference type="ARBA" id="ARBA00034078"/>
    </source>
</evidence>
<dbReference type="GO" id="GO:0051539">
    <property type="term" value="F:4 iron, 4 sulfur cluster binding"/>
    <property type="evidence" value="ECO:0007669"/>
    <property type="project" value="UniProtKB-KW"/>
</dbReference>
<evidence type="ECO:0000256" key="19">
    <source>
        <dbReference type="ARBA" id="ARBA00064211"/>
    </source>
</evidence>
<comment type="function">
    <text evidence="2">Catalyzes the reduction of sulfite to sulfide, a step in the biosynthesis of sulfur-containing amino acids and cofactors.</text>
</comment>
<dbReference type="PANTHER" id="PTHR43809:SF1">
    <property type="entry name" value="NITRITE REDUCTASE (NADH) LARGE SUBUNIT"/>
    <property type="match status" value="1"/>
</dbReference>
<dbReference type="GO" id="GO:0051537">
    <property type="term" value="F:2 iron, 2 sulfur cluster binding"/>
    <property type="evidence" value="ECO:0007669"/>
    <property type="project" value="UniProtKB-KW"/>
</dbReference>
<evidence type="ECO:0000256" key="5">
    <source>
        <dbReference type="ARBA" id="ARBA00012353"/>
    </source>
</evidence>
<dbReference type="GO" id="GO:0046872">
    <property type="term" value="F:metal ion binding"/>
    <property type="evidence" value="ECO:0007669"/>
    <property type="project" value="UniProtKB-KW"/>
</dbReference>
<dbReference type="Pfam" id="PF04324">
    <property type="entry name" value="Fer2_BFD"/>
    <property type="match status" value="1"/>
</dbReference>
<dbReference type="InterPro" id="IPR012744">
    <property type="entry name" value="Nitri_red_NirB"/>
</dbReference>
<dbReference type="GO" id="GO:0050311">
    <property type="term" value="F:sulfite reductase (ferredoxin) activity"/>
    <property type="evidence" value="ECO:0007669"/>
    <property type="project" value="UniProtKB-EC"/>
</dbReference>
<evidence type="ECO:0000256" key="10">
    <source>
        <dbReference type="ARBA" id="ARBA00022723"/>
    </source>
</evidence>
<dbReference type="InterPro" id="IPR005117">
    <property type="entry name" value="NiRdtase/SiRdtase_haem-b_fer"/>
</dbReference>
<dbReference type="RefSeq" id="WP_018581601.1">
    <property type="nucleotide sequence ID" value="NZ_LDYD01000005.1"/>
</dbReference>
<comment type="pathway">
    <text evidence="3">Nitrogen metabolism; nitrate reduction (assimilation).</text>
</comment>
<dbReference type="FunFam" id="1.10.10.1100:FF:000002">
    <property type="entry name" value="Nitrite reductase large subunit"/>
    <property type="match status" value="1"/>
</dbReference>
<comment type="cofactor">
    <cofactor evidence="21">
        <name>[4Fe-4S] cluster</name>
        <dbReference type="ChEBI" id="CHEBI:49883"/>
    </cofactor>
    <text evidence="21">Binds 1 [4Fe-4S] cluster per subunit.</text>
</comment>
<dbReference type="EMBL" id="UFXQ01000001">
    <property type="protein sequence ID" value="STC69598.1"/>
    <property type="molecule type" value="Genomic_DNA"/>
</dbReference>
<evidence type="ECO:0000256" key="14">
    <source>
        <dbReference type="ARBA" id="ARBA00023004"/>
    </source>
</evidence>
<dbReference type="InterPro" id="IPR036188">
    <property type="entry name" value="FAD/NAD-bd_sf"/>
</dbReference>
<dbReference type="InterPro" id="IPR052034">
    <property type="entry name" value="NasD-like"/>
</dbReference>
<proteinExistence type="inferred from homology"/>
<dbReference type="GO" id="GO:0050660">
    <property type="term" value="F:flavin adenine dinucleotide binding"/>
    <property type="evidence" value="ECO:0007669"/>
    <property type="project" value="UniProtKB-UniRule"/>
</dbReference>
<dbReference type="PANTHER" id="PTHR43809">
    <property type="entry name" value="NITRITE REDUCTASE (NADH) LARGE SUBUNIT"/>
    <property type="match status" value="1"/>
</dbReference>
<dbReference type="EC" id="1.8.7.1" evidence="5"/>
<feature type="domain" description="FAD/NAD(P)-binding" evidence="25">
    <location>
        <begin position="5"/>
        <end position="295"/>
    </location>
</feature>
<evidence type="ECO:0000259" key="24">
    <source>
        <dbReference type="Pfam" id="PF04324"/>
    </source>
</evidence>
<comment type="cofactor">
    <cofactor evidence="1 20">
        <name>FAD</name>
        <dbReference type="ChEBI" id="CHEBI:57692"/>
    </cofactor>
</comment>
<evidence type="ECO:0000256" key="15">
    <source>
        <dbReference type="ARBA" id="ARBA00023014"/>
    </source>
</evidence>
<evidence type="ECO:0000256" key="7">
    <source>
        <dbReference type="ARBA" id="ARBA00022617"/>
    </source>
</evidence>
<feature type="binding site" evidence="21">
    <location>
        <position position="640"/>
    </location>
    <ligand>
        <name>[4Fe-4S] cluster</name>
        <dbReference type="ChEBI" id="CHEBI:49883"/>
    </ligand>
</feature>
<evidence type="ECO:0000256" key="1">
    <source>
        <dbReference type="ARBA" id="ARBA00001974"/>
    </source>
</evidence>
<dbReference type="PRINTS" id="PR00368">
    <property type="entry name" value="FADPNR"/>
</dbReference>
<dbReference type="PRINTS" id="PR00411">
    <property type="entry name" value="PNDRDTASEI"/>
</dbReference>
<feature type="domain" description="Nitrite/Sulfite reductase ferredoxin-like" evidence="23">
    <location>
        <begin position="553"/>
        <end position="613"/>
    </location>
</feature>
<dbReference type="Gene3D" id="1.10.10.1100">
    <property type="entry name" value="BFD-like [2Fe-2S]-binding domain"/>
    <property type="match status" value="1"/>
</dbReference>
<comment type="catalytic activity">
    <reaction evidence="18">
        <text>hydrogen sulfide + 6 oxidized [2Fe-2S]-[ferredoxin] + 3 H2O = sulfite + 6 reduced [2Fe-2S]-[ferredoxin] + 7 H(+)</text>
        <dbReference type="Rhea" id="RHEA:23132"/>
        <dbReference type="Rhea" id="RHEA-COMP:10000"/>
        <dbReference type="Rhea" id="RHEA-COMP:10001"/>
        <dbReference type="ChEBI" id="CHEBI:15377"/>
        <dbReference type="ChEBI" id="CHEBI:15378"/>
        <dbReference type="ChEBI" id="CHEBI:17359"/>
        <dbReference type="ChEBI" id="CHEBI:29919"/>
        <dbReference type="ChEBI" id="CHEBI:33737"/>
        <dbReference type="ChEBI" id="CHEBI:33738"/>
        <dbReference type="EC" id="1.8.7.1"/>
    </reaction>
</comment>
<feature type="binding site" evidence="21">
    <location>
        <position position="678"/>
    </location>
    <ligand>
        <name>[4Fe-4S] cluster</name>
        <dbReference type="ChEBI" id="CHEBI:49883"/>
    </ligand>
</feature>
<evidence type="ECO:0000256" key="9">
    <source>
        <dbReference type="ARBA" id="ARBA00022714"/>
    </source>
</evidence>
<gene>
    <name evidence="27" type="primary">nirB</name>
    <name evidence="27" type="ORF">NCTC11862_01397</name>
</gene>
<dbReference type="GO" id="GO:0042128">
    <property type="term" value="P:nitrate assimilation"/>
    <property type="evidence" value="ECO:0007669"/>
    <property type="project" value="UniProtKB-UniRule"/>
</dbReference>
<dbReference type="InterPro" id="IPR006066">
    <property type="entry name" value="NO2/SO3_Rdtase_FeS/sirohaem_BS"/>
</dbReference>
<dbReference type="SUPFAM" id="SSF51905">
    <property type="entry name" value="FAD/NAD(P)-binding domain"/>
    <property type="match status" value="2"/>
</dbReference>
<dbReference type="GO" id="GO:0050661">
    <property type="term" value="F:NADP binding"/>
    <property type="evidence" value="ECO:0007669"/>
    <property type="project" value="UniProtKB-UniRule"/>
</dbReference>
<evidence type="ECO:0000259" key="22">
    <source>
        <dbReference type="Pfam" id="PF01077"/>
    </source>
</evidence>
<dbReference type="InterPro" id="IPR041575">
    <property type="entry name" value="Rubredoxin_C"/>
</dbReference>
<keyword evidence="15 21" id="KW-0411">Iron-sulfur</keyword>
<evidence type="ECO:0000256" key="4">
    <source>
        <dbReference type="ARBA" id="ARBA00010429"/>
    </source>
</evidence>
<evidence type="ECO:0000259" key="26">
    <source>
        <dbReference type="Pfam" id="PF18267"/>
    </source>
</evidence>
<protein>
    <recommendedName>
        <fullName evidence="5">assimilatory sulfite reductase (ferredoxin)</fullName>
        <ecNumber evidence="5">1.8.7.1</ecNumber>
    </recommendedName>
</protein>
<keyword evidence="9" id="KW-0001">2Fe-2S</keyword>
<dbReference type="PRINTS" id="PR00397">
    <property type="entry name" value="SIROHAEM"/>
</dbReference>
<dbReference type="InterPro" id="IPR007419">
    <property type="entry name" value="BFD-like_2Fe2S-bd_dom"/>
</dbReference>
<evidence type="ECO:0000256" key="20">
    <source>
        <dbReference type="PIRNR" id="PIRNR037149"/>
    </source>
</evidence>
<dbReference type="Pfam" id="PF18267">
    <property type="entry name" value="Rubredoxin_C"/>
    <property type="match status" value="1"/>
</dbReference>
<dbReference type="AlphaFoldDB" id="A0A376CPK1"/>
<keyword evidence="10 21" id="KW-0479">Metal-binding</keyword>
<evidence type="ECO:0000256" key="6">
    <source>
        <dbReference type="ARBA" id="ARBA00022485"/>
    </source>
</evidence>
<dbReference type="Gene3D" id="3.30.390.30">
    <property type="match status" value="1"/>
</dbReference>
<feature type="domain" description="Nitrite/sulphite reductase 4Fe-4S" evidence="22">
    <location>
        <begin position="625"/>
        <end position="749"/>
    </location>
</feature>
<keyword evidence="6 21" id="KW-0004">4Fe-4S</keyword>
<keyword evidence="7 21" id="KW-0349">Heme</keyword>
<feature type="domain" description="BFD-like [2Fe-2S]-binding" evidence="24">
    <location>
        <begin position="420"/>
        <end position="467"/>
    </location>
</feature>
<keyword evidence="11" id="KW-0883">Thioether bond</keyword>
<keyword evidence="12 20" id="KW-0274">FAD</keyword>
<feature type="binding site" evidence="21">
    <location>
        <position position="674"/>
    </location>
    <ligand>
        <name>[4Fe-4S] cluster</name>
        <dbReference type="ChEBI" id="CHEBI:49883"/>
    </ligand>
</feature>
<evidence type="ECO:0000259" key="23">
    <source>
        <dbReference type="Pfam" id="PF03460"/>
    </source>
</evidence>
<keyword evidence="28" id="KW-1185">Reference proteome</keyword>
<evidence type="ECO:0000256" key="16">
    <source>
        <dbReference type="ARBA" id="ARBA00023063"/>
    </source>
</evidence>
<dbReference type="NCBIfam" id="NF011565">
    <property type="entry name" value="PRK14989.1"/>
    <property type="match status" value="1"/>
</dbReference>
<evidence type="ECO:0000256" key="12">
    <source>
        <dbReference type="ARBA" id="ARBA00022827"/>
    </source>
</evidence>
<feature type="binding site" evidence="21">
    <location>
        <position position="634"/>
    </location>
    <ligand>
        <name>[4Fe-4S] cluster</name>
        <dbReference type="ChEBI" id="CHEBI:49883"/>
    </ligand>
</feature>
<dbReference type="PIRSF" id="PIRSF037149">
    <property type="entry name" value="NirB"/>
    <property type="match status" value="1"/>
</dbReference>
<accession>A0A376CPK1</accession>
<reference evidence="27 28" key="1">
    <citation type="submission" date="2018-06" db="EMBL/GenBank/DDBJ databases">
        <authorList>
            <consortium name="Pathogen Informatics"/>
            <person name="Doyle S."/>
        </authorList>
    </citation>
    <scope>NUCLEOTIDE SEQUENCE [LARGE SCALE GENOMIC DNA]</scope>
    <source>
        <strain evidence="27 28">NCTC11862</strain>
    </source>
</reference>
<evidence type="ECO:0000256" key="11">
    <source>
        <dbReference type="ARBA" id="ARBA00022784"/>
    </source>
</evidence>
<dbReference type="Pfam" id="PF01077">
    <property type="entry name" value="NIR_SIR"/>
    <property type="match status" value="1"/>
</dbReference>
<keyword evidence="8 20" id="KW-0285">Flavoprotein</keyword>
<evidence type="ECO:0000256" key="21">
    <source>
        <dbReference type="PIRSR" id="PIRSR037149-1"/>
    </source>
</evidence>
<evidence type="ECO:0000313" key="27">
    <source>
        <dbReference type="EMBL" id="STC69598.1"/>
    </source>
</evidence>
<evidence type="ECO:0000313" key="28">
    <source>
        <dbReference type="Proteomes" id="UP000254467"/>
    </source>
</evidence>
<evidence type="ECO:0000256" key="18">
    <source>
        <dbReference type="ARBA" id="ARBA00049518"/>
    </source>
</evidence>
<sequence length="833" mass="89763">MSTTHYVIVGFGPVGHRTAEELLKRNKQAKITIIGEEPGWAYDRVHLSEYAETWDPNALDLPPLPDHVDVLHARATSVDPDAKTVTLNDDRTISYDELILATGSQAFVPPIPGHDLPACHVYRTLEDLDGIRKAVEDSQHKEGRVRAAVIGGGLLGLEAANALKKMGVRTHVVEMAPRLMPLQVDDAGGDLLAEAIRALGVEVHVNAATREIRESQEREGSVILDLGDGREIQTDIVVFSAGIRARDELAEGSGLPTGPRGGFLVDRQCFTGIKHVSAVGECAAVEGELYGLVAPGNSMAAITAARLTGNPIKDFEDPDTSTKLKLMGVDVASFGDAFSDSEDKVELQINDPISGVYKKLILDADKHTLLGGMLVGEADNYSMLRPMVGTELPGDPVSFIAPAGDSPAVGVSALPDEAQICSCNDVSKGAIREAIADGNHTTKAVMKCTNAGTACGSCIPLLSKLLDAEGIEQSRSVCEHFDQSRTELFQIAQATGIRDFDEFIGRFGTGGGCEVCKPTLGSIFASLSTSDHILEGQNASLQDTNDRFLGNIQKNGTYSVCPRLPAGNITPHQMRVIAEVAEEYGLYSKISGAQRIVLFGARLEDLPAIWKKLVDNGMESGQAYGKSLRSVKSCVGTDWCRYGQQDSVGMAIKLELRYRGLRAPHKFKMGVSGCARECAEARGKDVGVIATDKGWNLYVGGNGGATPVHAQLLIGDLSGEELVRYIDRYLAFYIRTADRLQRTARWQESIQGGLEYIKSVIVDDSLGIAKDLDAFVAKHVDDYTDEWAAVLQDPDKLNRFVSFVNAPESPDPTVQFGHDEDTGRIVPLPMPTV</sequence>
<dbReference type="GO" id="GO:0098809">
    <property type="term" value="F:nitrite reductase activity"/>
    <property type="evidence" value="ECO:0007669"/>
    <property type="project" value="InterPro"/>
</dbReference>
<evidence type="ECO:0000256" key="8">
    <source>
        <dbReference type="ARBA" id="ARBA00022630"/>
    </source>
</evidence>
<dbReference type="InterPro" id="IPR006067">
    <property type="entry name" value="NO2/SO3_Rdtase_4Fe4S_dom"/>
</dbReference>
<name>A0A376CPK1_9CORY</name>
<comment type="cofactor">
    <cofactor evidence="21">
        <name>siroheme</name>
        <dbReference type="ChEBI" id="CHEBI:60052"/>
    </cofactor>
    <text evidence="21">Binds 1 siroheme per subunit.</text>
</comment>
<dbReference type="NCBIfam" id="TIGR02374">
    <property type="entry name" value="nitri_red_nirB"/>
    <property type="match status" value="1"/>
</dbReference>
<dbReference type="InterPro" id="IPR023753">
    <property type="entry name" value="FAD/NAD-binding_dom"/>
</dbReference>
<keyword evidence="16 20" id="KW-0534">Nitrate assimilation</keyword>
<dbReference type="Pfam" id="PF07992">
    <property type="entry name" value="Pyr_redox_2"/>
    <property type="match status" value="1"/>
</dbReference>
<dbReference type="Gene3D" id="3.30.413.10">
    <property type="entry name" value="Sulfite Reductase Hemoprotein, domain 1"/>
    <property type="match status" value="1"/>
</dbReference>
<organism evidence="27 28">
    <name type="scientific">Corynebacterium pilosum</name>
    <dbReference type="NCBI Taxonomy" id="35756"/>
    <lineage>
        <taxon>Bacteria</taxon>
        <taxon>Bacillati</taxon>
        <taxon>Actinomycetota</taxon>
        <taxon>Actinomycetes</taxon>
        <taxon>Mycobacteriales</taxon>
        <taxon>Corynebacteriaceae</taxon>
        <taxon>Corynebacterium</taxon>
    </lineage>
</organism>
<feature type="binding site" description="axial binding residue" evidence="21">
    <location>
        <position position="678"/>
    </location>
    <ligand>
        <name>siroheme</name>
        <dbReference type="ChEBI" id="CHEBI:60052"/>
    </ligand>
    <ligandPart>
        <name>Fe</name>
        <dbReference type="ChEBI" id="CHEBI:18248"/>
    </ligandPart>
</feature>
<dbReference type="GO" id="GO:0015980">
    <property type="term" value="P:energy derivation by oxidation of organic compounds"/>
    <property type="evidence" value="ECO:0007669"/>
    <property type="project" value="UniProtKB-ARBA"/>
</dbReference>
<comment type="cofactor">
    <cofactor evidence="17">
        <name>[2Fe-2S] cluster</name>
        <dbReference type="ChEBI" id="CHEBI:190135"/>
    </cofactor>
</comment>
<dbReference type="InterPro" id="IPR041854">
    <property type="entry name" value="BFD-like_2Fe2S-bd_dom_sf"/>
</dbReference>
<dbReference type="GO" id="GO:0020037">
    <property type="term" value="F:heme binding"/>
    <property type="evidence" value="ECO:0007669"/>
    <property type="project" value="InterPro"/>
</dbReference>
<dbReference type="Pfam" id="PF03460">
    <property type="entry name" value="NIR_SIR_ferr"/>
    <property type="match status" value="1"/>
</dbReference>
<dbReference type="InterPro" id="IPR017121">
    <property type="entry name" value="Nitrite_Rdtase_lsu"/>
</dbReference>
<dbReference type="STRING" id="35756.GCA_001044155_00858"/>
<dbReference type="SUPFAM" id="SSF55124">
    <property type="entry name" value="Nitrite/Sulfite reductase N-terminal domain-like"/>
    <property type="match status" value="1"/>
</dbReference>
<comment type="similarity">
    <text evidence="4">Belongs to the nitrite and sulfite reductase 4Fe-4S domain family.</text>
</comment>
<dbReference type="Proteomes" id="UP000254467">
    <property type="component" value="Unassembled WGS sequence"/>
</dbReference>
<evidence type="ECO:0000256" key="3">
    <source>
        <dbReference type="ARBA" id="ARBA00005096"/>
    </source>
</evidence>
<dbReference type="FunFam" id="3.50.50.60:FF:000033">
    <property type="entry name" value="Nitrite reductase [NAD(P)H], large subunit"/>
    <property type="match status" value="1"/>
</dbReference>
<dbReference type="FunFam" id="3.30.413.10:FF:000007">
    <property type="entry name" value="Nitrite reductase [NAD(P)H] large subunit"/>
    <property type="match status" value="1"/>
</dbReference>